<accession>A0ACB9EJ83</accession>
<sequence>MIDPTRVSEALADSDWVTAMQDELNQFEALKVWRLVSKPQGKTIIGTKWVFKNKKDEDGTVIRNKARLVAKGYRQEEGIDYDETYAPVARIEAIQMFLAYAAHNTPQISEHSNLNKFSAKADDGIFVGYSSTSTVYRVYLKKSKSVIESVNVTFDEEMTSEHVSSEPVITGVLASGPTSPGPAPLENKSDGASSSTSNLSVLDLLFELLYDEFLGSKLPNSVVVDRIEDSMTTLPTTSDISTESNSPIQTDQQTAQVVPTATSATTTSTEAPVNSEPSEGDTSGFLDADNDQSTSNPLPHELKWTKEHLVHQIIGDPSAPVQTRSAT</sequence>
<keyword evidence="2" id="KW-1185">Reference proteome</keyword>
<dbReference type="Proteomes" id="UP001055879">
    <property type="component" value="Linkage Group LG02"/>
</dbReference>
<dbReference type="EMBL" id="CM042048">
    <property type="protein sequence ID" value="KAI3758643.1"/>
    <property type="molecule type" value="Genomic_DNA"/>
</dbReference>
<proteinExistence type="predicted"/>
<gene>
    <name evidence="1" type="ORF">L6452_06211</name>
</gene>
<protein>
    <submittedName>
        <fullName evidence="1">Uncharacterized protein</fullName>
    </submittedName>
</protein>
<name>A0ACB9EJ83_ARCLA</name>
<reference evidence="1 2" key="2">
    <citation type="journal article" date="2022" name="Mol. Ecol. Resour.">
        <title>The genomes of chicory, endive, great burdock and yacon provide insights into Asteraceae paleo-polyploidization history and plant inulin production.</title>
        <authorList>
            <person name="Fan W."/>
            <person name="Wang S."/>
            <person name="Wang H."/>
            <person name="Wang A."/>
            <person name="Jiang F."/>
            <person name="Liu H."/>
            <person name="Zhao H."/>
            <person name="Xu D."/>
            <person name="Zhang Y."/>
        </authorList>
    </citation>
    <scope>NUCLEOTIDE SEQUENCE [LARGE SCALE GENOMIC DNA]</scope>
    <source>
        <strain evidence="2">cv. Niubang</strain>
    </source>
</reference>
<organism evidence="1 2">
    <name type="scientific">Arctium lappa</name>
    <name type="common">Greater burdock</name>
    <name type="synonym">Lappa major</name>
    <dbReference type="NCBI Taxonomy" id="4217"/>
    <lineage>
        <taxon>Eukaryota</taxon>
        <taxon>Viridiplantae</taxon>
        <taxon>Streptophyta</taxon>
        <taxon>Embryophyta</taxon>
        <taxon>Tracheophyta</taxon>
        <taxon>Spermatophyta</taxon>
        <taxon>Magnoliopsida</taxon>
        <taxon>eudicotyledons</taxon>
        <taxon>Gunneridae</taxon>
        <taxon>Pentapetalae</taxon>
        <taxon>asterids</taxon>
        <taxon>campanulids</taxon>
        <taxon>Asterales</taxon>
        <taxon>Asteraceae</taxon>
        <taxon>Carduoideae</taxon>
        <taxon>Cardueae</taxon>
        <taxon>Arctiinae</taxon>
        <taxon>Arctium</taxon>
    </lineage>
</organism>
<evidence type="ECO:0000313" key="1">
    <source>
        <dbReference type="EMBL" id="KAI3758643.1"/>
    </source>
</evidence>
<comment type="caution">
    <text evidence="1">The sequence shown here is derived from an EMBL/GenBank/DDBJ whole genome shotgun (WGS) entry which is preliminary data.</text>
</comment>
<reference evidence="2" key="1">
    <citation type="journal article" date="2022" name="Mol. Ecol. Resour.">
        <title>The genomes of chicory, endive, great burdock and yacon provide insights into Asteraceae palaeo-polyploidization history and plant inulin production.</title>
        <authorList>
            <person name="Fan W."/>
            <person name="Wang S."/>
            <person name="Wang H."/>
            <person name="Wang A."/>
            <person name="Jiang F."/>
            <person name="Liu H."/>
            <person name="Zhao H."/>
            <person name="Xu D."/>
            <person name="Zhang Y."/>
        </authorList>
    </citation>
    <scope>NUCLEOTIDE SEQUENCE [LARGE SCALE GENOMIC DNA]</scope>
    <source>
        <strain evidence="2">cv. Niubang</strain>
    </source>
</reference>
<evidence type="ECO:0000313" key="2">
    <source>
        <dbReference type="Proteomes" id="UP001055879"/>
    </source>
</evidence>